<protein>
    <submittedName>
        <fullName evidence="11">Peptidoglycan DD-metalloendopeptidase family protein</fullName>
    </submittedName>
</protein>
<keyword evidence="8" id="KW-1133">Transmembrane helix</keyword>
<dbReference type="Gene3D" id="2.70.70.10">
    <property type="entry name" value="Glucose Permease (Domain IIA)"/>
    <property type="match status" value="1"/>
</dbReference>
<evidence type="ECO:0000256" key="3">
    <source>
        <dbReference type="ARBA" id="ARBA00022670"/>
    </source>
</evidence>
<evidence type="ECO:0000256" key="7">
    <source>
        <dbReference type="ARBA" id="ARBA00023049"/>
    </source>
</evidence>
<evidence type="ECO:0000256" key="8">
    <source>
        <dbReference type="SAM" id="Phobius"/>
    </source>
</evidence>
<feature type="domain" description="M23ase beta-sheet core" evidence="9">
    <location>
        <begin position="303"/>
        <end position="398"/>
    </location>
</feature>
<organism evidence="11 12">
    <name type="scientific">Asticcacaulis currens</name>
    <dbReference type="NCBI Taxonomy" id="2984210"/>
    <lineage>
        <taxon>Bacteria</taxon>
        <taxon>Pseudomonadati</taxon>
        <taxon>Pseudomonadota</taxon>
        <taxon>Alphaproteobacteria</taxon>
        <taxon>Caulobacterales</taxon>
        <taxon>Caulobacteraceae</taxon>
        <taxon>Asticcacaulis</taxon>
    </lineage>
</organism>
<evidence type="ECO:0000313" key="12">
    <source>
        <dbReference type="Proteomes" id="UP001216595"/>
    </source>
</evidence>
<evidence type="ECO:0000256" key="1">
    <source>
        <dbReference type="ARBA" id="ARBA00001947"/>
    </source>
</evidence>
<evidence type="ECO:0000259" key="10">
    <source>
        <dbReference type="Pfam" id="PF19425"/>
    </source>
</evidence>
<evidence type="ECO:0000259" key="9">
    <source>
        <dbReference type="Pfam" id="PF01551"/>
    </source>
</evidence>
<proteinExistence type="predicted"/>
<evidence type="ECO:0000256" key="2">
    <source>
        <dbReference type="ARBA" id="ARBA00004196"/>
    </source>
</evidence>
<keyword evidence="8" id="KW-0812">Transmembrane</keyword>
<dbReference type="Pfam" id="PF01551">
    <property type="entry name" value="Peptidase_M23"/>
    <property type="match status" value="1"/>
</dbReference>
<dbReference type="PANTHER" id="PTHR21666:SF288">
    <property type="entry name" value="CELL DIVISION PROTEIN YTFB"/>
    <property type="match status" value="1"/>
</dbReference>
<dbReference type="RefSeq" id="WP_272740565.1">
    <property type="nucleotide sequence ID" value="NZ_JAQQKW010000003.1"/>
</dbReference>
<dbReference type="InterPro" id="IPR045834">
    <property type="entry name" value="Csd3_N2"/>
</dbReference>
<dbReference type="EMBL" id="JAQQKW010000003">
    <property type="protein sequence ID" value="MDC7693835.1"/>
    <property type="molecule type" value="Genomic_DNA"/>
</dbReference>
<evidence type="ECO:0000256" key="6">
    <source>
        <dbReference type="ARBA" id="ARBA00022833"/>
    </source>
</evidence>
<dbReference type="Pfam" id="PF19425">
    <property type="entry name" value="Csd3_N2"/>
    <property type="match status" value="1"/>
</dbReference>
<dbReference type="PANTHER" id="PTHR21666">
    <property type="entry name" value="PEPTIDASE-RELATED"/>
    <property type="match status" value="1"/>
</dbReference>
<dbReference type="InterPro" id="IPR016047">
    <property type="entry name" value="M23ase_b-sheet_dom"/>
</dbReference>
<keyword evidence="6" id="KW-0862">Zinc</keyword>
<evidence type="ECO:0000313" key="11">
    <source>
        <dbReference type="EMBL" id="MDC7693835.1"/>
    </source>
</evidence>
<accession>A0ABT5IDB4</accession>
<gene>
    <name evidence="11" type="ORF">PQU94_06005</name>
</gene>
<feature type="domain" description="Csd3-like second N-terminal" evidence="10">
    <location>
        <begin position="171"/>
        <end position="291"/>
    </location>
</feature>
<keyword evidence="5" id="KW-0378">Hydrolase</keyword>
<name>A0ABT5IDB4_9CAUL</name>
<comment type="cofactor">
    <cofactor evidence="1">
        <name>Zn(2+)</name>
        <dbReference type="ChEBI" id="CHEBI:29105"/>
    </cofactor>
</comment>
<dbReference type="Gene3D" id="3.10.450.350">
    <property type="match status" value="1"/>
</dbReference>
<comment type="subcellular location">
    <subcellularLocation>
        <location evidence="2">Cell envelope</location>
    </subcellularLocation>
</comment>
<sequence length="485" mass="52395">MAQLDPRRQPVRLTPMVLVSATALTVATLVWRVYQPLPSELPTLDPSATLALETRALAEAAARPGFTQPVNVQIMVRAGESLTQALTRSGVSSTEANAAVTLLSQAFDVVNVGKGLSLQAAIARPEAGNAPAQLLGLTVRTGPAKQLTLTTSHDGSMRLRALEESVRDERRVAIGTIDGSLITSATALGATPNVTGQVLKLFAHKIDFERDIQPGDTFKLVFDRKVTESGRVVESGNLLYAEISAKGHITRFYSYKRKGDKDAQFFDDTGKNIKGFLLATPVAAARTSSGFGMRRHPIQGFMKMHTGIDFAAGTGTPIYAAGDGVVADAKWWGGYGRWVRVSHNSDWATGYAHMSQIKVRPGQRVKQGELIGYVGSTGNSTGPHLHFEVWYKNHPINPKDAKVPQGTILAGQDLVAFKARKHELDTMIAMADLKRTQDNQPSQALAMKTTPYKYEDSGAANKLVAKTERKNIPLRPALSTSRGSQ</sequence>
<feature type="transmembrane region" description="Helical" evidence="8">
    <location>
        <begin position="12"/>
        <end position="34"/>
    </location>
</feature>
<keyword evidence="3" id="KW-0645">Protease</keyword>
<dbReference type="InterPro" id="IPR011055">
    <property type="entry name" value="Dup_hybrid_motif"/>
</dbReference>
<dbReference type="InterPro" id="IPR050570">
    <property type="entry name" value="Cell_wall_metabolism_enzyme"/>
</dbReference>
<dbReference type="CDD" id="cd12797">
    <property type="entry name" value="M23_peptidase"/>
    <property type="match status" value="1"/>
</dbReference>
<evidence type="ECO:0000256" key="5">
    <source>
        <dbReference type="ARBA" id="ARBA00022801"/>
    </source>
</evidence>
<keyword evidence="8" id="KW-0472">Membrane</keyword>
<keyword evidence="4" id="KW-0479">Metal-binding</keyword>
<reference evidence="11 12" key="1">
    <citation type="submission" date="2023-01" db="EMBL/GenBank/DDBJ databases">
        <title>Novel species of the genus Asticcacaulis isolated from rivers.</title>
        <authorList>
            <person name="Lu H."/>
        </authorList>
    </citation>
    <scope>NUCLEOTIDE SEQUENCE [LARGE SCALE GENOMIC DNA]</scope>
    <source>
        <strain evidence="11 12">DXS10W</strain>
    </source>
</reference>
<keyword evidence="12" id="KW-1185">Reference proteome</keyword>
<keyword evidence="7" id="KW-0482">Metalloprotease</keyword>
<comment type="caution">
    <text evidence="11">The sequence shown here is derived from an EMBL/GenBank/DDBJ whole genome shotgun (WGS) entry which is preliminary data.</text>
</comment>
<evidence type="ECO:0000256" key="4">
    <source>
        <dbReference type="ARBA" id="ARBA00022723"/>
    </source>
</evidence>
<dbReference type="Proteomes" id="UP001216595">
    <property type="component" value="Unassembled WGS sequence"/>
</dbReference>
<dbReference type="SUPFAM" id="SSF51261">
    <property type="entry name" value="Duplicated hybrid motif"/>
    <property type="match status" value="1"/>
</dbReference>